<dbReference type="EMBL" id="RBPJ01000059">
    <property type="protein sequence ID" value="RMO01789.1"/>
    <property type="molecule type" value="Genomic_DNA"/>
</dbReference>
<accession>A0A3M3RZD2</accession>
<dbReference type="SUPFAM" id="SSF48498">
    <property type="entry name" value="Tetracyclin repressor-like, C-terminal domain"/>
    <property type="match status" value="1"/>
</dbReference>
<evidence type="ECO:0000259" key="5">
    <source>
        <dbReference type="PROSITE" id="PS50977"/>
    </source>
</evidence>
<keyword evidence="2 4" id="KW-0238">DNA-binding</keyword>
<feature type="DNA-binding region" description="H-T-H motif" evidence="4">
    <location>
        <begin position="59"/>
        <end position="78"/>
    </location>
</feature>
<keyword evidence="1" id="KW-0805">Transcription regulation</keyword>
<gene>
    <name evidence="6" type="ORF">ALQ51_05120</name>
</gene>
<dbReference type="Gene3D" id="1.10.10.60">
    <property type="entry name" value="Homeodomain-like"/>
    <property type="match status" value="1"/>
</dbReference>
<dbReference type="Gene3D" id="1.10.357.10">
    <property type="entry name" value="Tetracycline Repressor, domain 2"/>
    <property type="match status" value="1"/>
</dbReference>
<name>A0A3M3RZD2_PSECA</name>
<evidence type="ECO:0000256" key="4">
    <source>
        <dbReference type="PROSITE-ProRule" id="PRU00335"/>
    </source>
</evidence>
<dbReference type="PRINTS" id="PR00455">
    <property type="entry name" value="HTHTETR"/>
</dbReference>
<dbReference type="InterPro" id="IPR001647">
    <property type="entry name" value="HTH_TetR"/>
</dbReference>
<evidence type="ECO:0000313" key="6">
    <source>
        <dbReference type="EMBL" id="RMO01789.1"/>
    </source>
</evidence>
<feature type="domain" description="HTH tetR-type" evidence="5">
    <location>
        <begin position="36"/>
        <end position="96"/>
    </location>
</feature>
<evidence type="ECO:0000256" key="3">
    <source>
        <dbReference type="ARBA" id="ARBA00023163"/>
    </source>
</evidence>
<sequence>MSIALMMVNINAILTACRTEQTKEATHMRVTKAQAQANRAHIVETAAVQFREHGYDGVGVADLMAAAGFTHGGFYKHFGSKSDLMAEAAACAISQTAEKSKAIDPMQFIDFYLSREHRDNPGTGCTMAALCGDAARQSVDVKQTFADGIEQMLAAFAPADADDATRQRARAITIDTFAHALGAVLLSRSCPDDSPLADEILDVCRTRLLKQLTPAQAN</sequence>
<comment type="caution">
    <text evidence="6">The sequence shown here is derived from an EMBL/GenBank/DDBJ whole genome shotgun (WGS) entry which is preliminary data.</text>
</comment>
<evidence type="ECO:0000313" key="7">
    <source>
        <dbReference type="Proteomes" id="UP000270524"/>
    </source>
</evidence>
<dbReference type="Proteomes" id="UP000270524">
    <property type="component" value="Unassembled WGS sequence"/>
</dbReference>
<dbReference type="SUPFAM" id="SSF46689">
    <property type="entry name" value="Homeodomain-like"/>
    <property type="match status" value="1"/>
</dbReference>
<evidence type="ECO:0000256" key="1">
    <source>
        <dbReference type="ARBA" id="ARBA00023015"/>
    </source>
</evidence>
<dbReference type="GO" id="GO:0003677">
    <property type="term" value="F:DNA binding"/>
    <property type="evidence" value="ECO:0007669"/>
    <property type="project" value="UniProtKB-UniRule"/>
</dbReference>
<evidence type="ECO:0000256" key="2">
    <source>
        <dbReference type="ARBA" id="ARBA00023125"/>
    </source>
</evidence>
<dbReference type="AlphaFoldDB" id="A0A3M3RZD2"/>
<dbReference type="PANTHER" id="PTHR47506:SF7">
    <property type="entry name" value="TRANSCRIPTIONAL REGULATORY PROTEIN"/>
    <property type="match status" value="1"/>
</dbReference>
<dbReference type="Pfam" id="PF00440">
    <property type="entry name" value="TetR_N"/>
    <property type="match status" value="1"/>
</dbReference>
<organism evidence="6 7">
    <name type="scientific">Pseudomonas cannabina</name>
    <dbReference type="NCBI Taxonomy" id="86840"/>
    <lineage>
        <taxon>Bacteria</taxon>
        <taxon>Pseudomonadati</taxon>
        <taxon>Pseudomonadota</taxon>
        <taxon>Gammaproteobacteria</taxon>
        <taxon>Pseudomonadales</taxon>
        <taxon>Pseudomonadaceae</taxon>
        <taxon>Pseudomonas</taxon>
    </lineage>
</organism>
<proteinExistence type="predicted"/>
<protein>
    <submittedName>
        <fullName evidence="6">TetR family transcriptional regulator</fullName>
    </submittedName>
</protein>
<dbReference type="InterPro" id="IPR036271">
    <property type="entry name" value="Tet_transcr_reg_TetR-rel_C_sf"/>
</dbReference>
<dbReference type="InterPro" id="IPR009057">
    <property type="entry name" value="Homeodomain-like_sf"/>
</dbReference>
<reference evidence="6 7" key="1">
    <citation type="submission" date="2018-08" db="EMBL/GenBank/DDBJ databases">
        <title>Recombination of ecologically and evolutionarily significant loci maintains genetic cohesion in the Pseudomonas syringae species complex.</title>
        <authorList>
            <person name="Dillon M."/>
            <person name="Thakur S."/>
            <person name="Almeida R.N.D."/>
            <person name="Weir B.S."/>
            <person name="Guttman D.S."/>
        </authorList>
    </citation>
    <scope>NUCLEOTIDE SEQUENCE [LARGE SCALE GENOMIC DNA]</scope>
    <source>
        <strain evidence="6 7">ICMP 15203</strain>
    </source>
</reference>
<dbReference type="PROSITE" id="PS50977">
    <property type="entry name" value="HTH_TETR_2"/>
    <property type="match status" value="1"/>
</dbReference>
<keyword evidence="3" id="KW-0804">Transcription</keyword>
<dbReference type="PANTHER" id="PTHR47506">
    <property type="entry name" value="TRANSCRIPTIONAL REGULATORY PROTEIN"/>
    <property type="match status" value="1"/>
</dbReference>